<keyword evidence="1" id="KW-0472">Membrane</keyword>
<protein>
    <submittedName>
        <fullName evidence="3">Uncharacterized protein</fullName>
    </submittedName>
</protein>
<organism evidence="2 3">
    <name type="scientific">Mesorhabditis belari</name>
    <dbReference type="NCBI Taxonomy" id="2138241"/>
    <lineage>
        <taxon>Eukaryota</taxon>
        <taxon>Metazoa</taxon>
        <taxon>Ecdysozoa</taxon>
        <taxon>Nematoda</taxon>
        <taxon>Chromadorea</taxon>
        <taxon>Rhabditida</taxon>
        <taxon>Rhabditina</taxon>
        <taxon>Rhabditomorpha</taxon>
        <taxon>Rhabditoidea</taxon>
        <taxon>Rhabditidae</taxon>
        <taxon>Mesorhabditinae</taxon>
        <taxon>Mesorhabditis</taxon>
    </lineage>
</organism>
<evidence type="ECO:0000313" key="3">
    <source>
        <dbReference type="WBParaSite" id="MBELARI_LOCUS21047"/>
    </source>
</evidence>
<proteinExistence type="predicted"/>
<dbReference type="WBParaSite" id="MBELARI_LOCUS21047">
    <property type="protein sequence ID" value="MBELARI_LOCUS21047"/>
    <property type="gene ID" value="MBELARI_LOCUS21047"/>
</dbReference>
<dbReference type="AlphaFoldDB" id="A0AAF3F3I8"/>
<keyword evidence="1" id="KW-0812">Transmembrane</keyword>
<keyword evidence="1" id="KW-1133">Transmembrane helix</keyword>
<accession>A0AAF3F3I8</accession>
<sequence length="121" mass="13985">MDELSGTSKNQVERENLHFYSPFIKKRSSKQFQGKKMIRYLLITFVFFFFIYAEETNEKTGDEARQKLLAEIEDIENNITQVTADVAMCVKKTGLPETFCRLFYTAALGLAKHLANLIPNH</sequence>
<reference evidence="3" key="1">
    <citation type="submission" date="2024-02" db="UniProtKB">
        <authorList>
            <consortium name="WormBaseParasite"/>
        </authorList>
    </citation>
    <scope>IDENTIFICATION</scope>
</reference>
<feature type="transmembrane region" description="Helical" evidence="1">
    <location>
        <begin position="37"/>
        <end position="53"/>
    </location>
</feature>
<evidence type="ECO:0000313" key="2">
    <source>
        <dbReference type="Proteomes" id="UP000887575"/>
    </source>
</evidence>
<evidence type="ECO:0000256" key="1">
    <source>
        <dbReference type="SAM" id="Phobius"/>
    </source>
</evidence>
<name>A0AAF3F3I8_9BILA</name>
<keyword evidence="2" id="KW-1185">Reference proteome</keyword>
<dbReference type="Proteomes" id="UP000887575">
    <property type="component" value="Unassembled WGS sequence"/>
</dbReference>